<evidence type="ECO:0000313" key="1">
    <source>
        <dbReference type="EMBL" id="KAH0755667.1"/>
    </source>
</evidence>
<evidence type="ECO:0000313" key="2">
    <source>
        <dbReference type="Proteomes" id="UP000826656"/>
    </source>
</evidence>
<gene>
    <name evidence="1" type="ORF">KY290_025937</name>
</gene>
<proteinExistence type="predicted"/>
<reference evidence="1 2" key="1">
    <citation type="journal article" date="2021" name="bioRxiv">
        <title>Chromosome-scale and haplotype-resolved genome assembly of a tetraploid potato cultivar.</title>
        <authorList>
            <person name="Sun H."/>
            <person name="Jiao W.-B."/>
            <person name="Krause K."/>
            <person name="Campoy J.A."/>
            <person name="Goel M."/>
            <person name="Folz-Donahue K."/>
            <person name="Kukat C."/>
            <person name="Huettel B."/>
            <person name="Schneeberger K."/>
        </authorList>
    </citation>
    <scope>NUCLEOTIDE SEQUENCE [LARGE SCALE GENOMIC DNA]</scope>
    <source>
        <strain evidence="1">SolTubOtavaFocal</strain>
        <tissue evidence="1">Leaves</tissue>
    </source>
</reference>
<comment type="caution">
    <text evidence="1">The sequence shown here is derived from an EMBL/GenBank/DDBJ whole genome shotgun (WGS) entry which is preliminary data.</text>
</comment>
<sequence length="65" mass="7708">MQPANFSDICDIPELNGENYKIWKERILLHLGCMDIDYAIRKHEPPINEISTQDEIVLHEQWETL</sequence>
<name>A0ABQ7UV00_SOLTU</name>
<dbReference type="EMBL" id="JAIVGD010000018">
    <property type="protein sequence ID" value="KAH0755667.1"/>
    <property type="molecule type" value="Genomic_DNA"/>
</dbReference>
<dbReference type="Proteomes" id="UP000826656">
    <property type="component" value="Unassembled WGS sequence"/>
</dbReference>
<protein>
    <recommendedName>
        <fullName evidence="3">Gag-pol polyprotein</fullName>
    </recommendedName>
</protein>
<keyword evidence="2" id="KW-1185">Reference proteome</keyword>
<evidence type="ECO:0008006" key="3">
    <source>
        <dbReference type="Google" id="ProtNLM"/>
    </source>
</evidence>
<accession>A0ABQ7UV00</accession>
<organism evidence="1 2">
    <name type="scientific">Solanum tuberosum</name>
    <name type="common">Potato</name>
    <dbReference type="NCBI Taxonomy" id="4113"/>
    <lineage>
        <taxon>Eukaryota</taxon>
        <taxon>Viridiplantae</taxon>
        <taxon>Streptophyta</taxon>
        <taxon>Embryophyta</taxon>
        <taxon>Tracheophyta</taxon>
        <taxon>Spermatophyta</taxon>
        <taxon>Magnoliopsida</taxon>
        <taxon>eudicotyledons</taxon>
        <taxon>Gunneridae</taxon>
        <taxon>Pentapetalae</taxon>
        <taxon>asterids</taxon>
        <taxon>lamiids</taxon>
        <taxon>Solanales</taxon>
        <taxon>Solanaceae</taxon>
        <taxon>Solanoideae</taxon>
        <taxon>Solaneae</taxon>
        <taxon>Solanum</taxon>
    </lineage>
</organism>